<evidence type="ECO:0008006" key="3">
    <source>
        <dbReference type="Google" id="ProtNLM"/>
    </source>
</evidence>
<dbReference type="AlphaFoldDB" id="A0AAP2RJW8"/>
<dbReference type="PANTHER" id="PTHR43443:SF1">
    <property type="entry name" value="3-HEXULOSE-6-PHOSPHATE ISOMERASE"/>
    <property type="match status" value="1"/>
</dbReference>
<comment type="caution">
    <text evidence="1">The sequence shown here is derived from an EMBL/GenBank/DDBJ whole genome shotgun (WGS) entry which is preliminary data.</text>
</comment>
<gene>
    <name evidence="1" type="ORF">LQE92_05965</name>
</gene>
<dbReference type="InterPro" id="IPR017552">
    <property type="entry name" value="PHI/rmpB"/>
</dbReference>
<dbReference type="InterPro" id="IPR046348">
    <property type="entry name" value="SIS_dom_sf"/>
</dbReference>
<dbReference type="GO" id="GO:1901135">
    <property type="term" value="P:carbohydrate derivative metabolic process"/>
    <property type="evidence" value="ECO:0007669"/>
    <property type="project" value="InterPro"/>
</dbReference>
<dbReference type="GO" id="GO:0097367">
    <property type="term" value="F:carbohydrate derivative binding"/>
    <property type="evidence" value="ECO:0007669"/>
    <property type="project" value="InterPro"/>
</dbReference>
<reference evidence="1 2" key="1">
    <citation type="submission" date="2021-11" db="EMBL/GenBank/DDBJ databases">
        <title>Lacrimispora sp. nov. NSJ-141 isolated from human feces.</title>
        <authorList>
            <person name="Abdugheni R."/>
        </authorList>
    </citation>
    <scope>NUCLEOTIDE SEQUENCE [LARGE SCALE GENOMIC DNA]</scope>
    <source>
        <strain evidence="1 2">NSJ-141</strain>
    </source>
</reference>
<dbReference type="GO" id="GO:0016853">
    <property type="term" value="F:isomerase activity"/>
    <property type="evidence" value="ECO:0007669"/>
    <property type="project" value="InterPro"/>
</dbReference>
<dbReference type="EMBL" id="JAJNOR010000003">
    <property type="protein sequence ID" value="MCD2492173.1"/>
    <property type="molecule type" value="Genomic_DNA"/>
</dbReference>
<dbReference type="SUPFAM" id="SSF53697">
    <property type="entry name" value="SIS domain"/>
    <property type="match status" value="2"/>
</dbReference>
<proteinExistence type="predicted"/>
<name>A0AAP2RJW8_9FIRM</name>
<evidence type="ECO:0000313" key="2">
    <source>
        <dbReference type="Proteomes" id="UP001299265"/>
    </source>
</evidence>
<keyword evidence="2" id="KW-1185">Reference proteome</keyword>
<accession>A0AAP2RJW8</accession>
<dbReference type="PANTHER" id="PTHR43443">
    <property type="entry name" value="3-HEXULOSE-6-PHOSPHATE ISOMERASE"/>
    <property type="match status" value="1"/>
</dbReference>
<protein>
    <recommendedName>
        <fullName evidence="3">SIS domain-containing protein</fullName>
    </recommendedName>
</protein>
<dbReference type="Proteomes" id="UP001299265">
    <property type="component" value="Unassembled WGS sequence"/>
</dbReference>
<dbReference type="RefSeq" id="WP_231062088.1">
    <property type="nucleotide sequence ID" value="NZ_JAJNOR010000003.1"/>
</dbReference>
<dbReference type="Gene3D" id="3.40.50.10490">
    <property type="entry name" value="Glucose-6-phosphate isomerase like protein, domain 1"/>
    <property type="match status" value="2"/>
</dbReference>
<evidence type="ECO:0000313" key="1">
    <source>
        <dbReference type="EMBL" id="MCD2492173.1"/>
    </source>
</evidence>
<organism evidence="1 2">
    <name type="scientific">Lientehia hominis</name>
    <dbReference type="NCBI Taxonomy" id="2897778"/>
    <lineage>
        <taxon>Bacteria</taxon>
        <taxon>Bacillati</taxon>
        <taxon>Bacillota</taxon>
        <taxon>Clostridia</taxon>
        <taxon>Lachnospirales</taxon>
        <taxon>Lachnospiraceae</taxon>
        <taxon>Lientehia</taxon>
    </lineage>
</organism>
<sequence>MGNLKEFACAIIDELTECLHGMKEEEVKRLYSDIVKAKRVFAWAPGRCQAMLRCFVTHLSQAGKTAYMVGDTITPAIGKEDLLIIASGAGHNIGVASIAERARGFGARAALLTIVPESLCRNASDYAVIVPGRTAACGGIGRSIQPGGGKYEQSLLLFLEAVVSCYRTEKEICSPVKEREILPAAVELAERIRQVEEGIKEEEADSVLQAVENTLPLNGRVFVWAPSSRPRNLLRCYLMRLMHMGIRAFVWDDTVCPEIQPGDVFILSDRDGENPLAKSTAVSAAAAGARVFLLSEKKTPEHYPECEVVYFPVPEEQKDPNMPGCLYELSMLILLDAMIAEHNENLEFMRAAAFELHANLE</sequence>